<evidence type="ECO:0000259" key="1">
    <source>
        <dbReference type="Pfam" id="PF08268"/>
    </source>
</evidence>
<gene>
    <name evidence="2" type="ORF">V5N11_000192</name>
</gene>
<dbReference type="NCBIfam" id="TIGR01640">
    <property type="entry name" value="F_box_assoc_1"/>
    <property type="match status" value="1"/>
</dbReference>
<dbReference type="InterPro" id="IPR017451">
    <property type="entry name" value="F-box-assoc_interact_dom"/>
</dbReference>
<evidence type="ECO:0000313" key="2">
    <source>
        <dbReference type="EMBL" id="KAL1190706.1"/>
    </source>
</evidence>
<dbReference type="PANTHER" id="PTHR31111">
    <property type="entry name" value="BNAA05G37150D PROTEIN-RELATED"/>
    <property type="match status" value="1"/>
</dbReference>
<keyword evidence="3" id="KW-1185">Reference proteome</keyword>
<feature type="domain" description="F-box associated beta-propeller type 3" evidence="1">
    <location>
        <begin position="10"/>
        <end position="109"/>
    </location>
</feature>
<sequence>MSFPLGDSHDIISPINGLVLIRDKQVLEGRKNSELVSVVCNPSTGQSITLPKPKTRKKISIRSYFGYDPIEKQFKVLSMTWSDDGTSKEHQVLTLGTEKLYWRMIECGIYTP</sequence>
<dbReference type="PANTHER" id="PTHR31111:SF99">
    <property type="entry name" value="F-BOX PROTEIN DOR"/>
    <property type="match status" value="1"/>
</dbReference>
<proteinExistence type="predicted"/>
<dbReference type="InterPro" id="IPR013187">
    <property type="entry name" value="F-box-assoc_dom_typ3"/>
</dbReference>
<evidence type="ECO:0000313" key="3">
    <source>
        <dbReference type="Proteomes" id="UP001558713"/>
    </source>
</evidence>
<dbReference type="Pfam" id="PF08268">
    <property type="entry name" value="FBA_3"/>
    <property type="match status" value="1"/>
</dbReference>
<comment type="caution">
    <text evidence="2">The sequence shown here is derived from an EMBL/GenBank/DDBJ whole genome shotgun (WGS) entry which is preliminary data.</text>
</comment>
<organism evidence="2 3">
    <name type="scientific">Cardamine amara subsp. amara</name>
    <dbReference type="NCBI Taxonomy" id="228776"/>
    <lineage>
        <taxon>Eukaryota</taxon>
        <taxon>Viridiplantae</taxon>
        <taxon>Streptophyta</taxon>
        <taxon>Embryophyta</taxon>
        <taxon>Tracheophyta</taxon>
        <taxon>Spermatophyta</taxon>
        <taxon>Magnoliopsida</taxon>
        <taxon>eudicotyledons</taxon>
        <taxon>Gunneridae</taxon>
        <taxon>Pentapetalae</taxon>
        <taxon>rosids</taxon>
        <taxon>malvids</taxon>
        <taxon>Brassicales</taxon>
        <taxon>Brassicaceae</taxon>
        <taxon>Cardamineae</taxon>
        <taxon>Cardamine</taxon>
    </lineage>
</organism>
<name>A0ABD0Z7R1_CARAN</name>
<dbReference type="EMBL" id="JBANAX010000872">
    <property type="protein sequence ID" value="KAL1190706.1"/>
    <property type="molecule type" value="Genomic_DNA"/>
</dbReference>
<protein>
    <submittedName>
        <fullName evidence="2">F-box protein DOR</fullName>
    </submittedName>
</protein>
<accession>A0ABD0Z7R1</accession>
<reference evidence="2 3" key="1">
    <citation type="submission" date="2024-04" db="EMBL/GenBank/DDBJ databases">
        <title>Genome assembly C_amara_ONT_v2.</title>
        <authorList>
            <person name="Yant L."/>
            <person name="Moore C."/>
            <person name="Slenker M."/>
        </authorList>
    </citation>
    <scope>NUCLEOTIDE SEQUENCE [LARGE SCALE GENOMIC DNA]</scope>
    <source>
        <tissue evidence="2">Leaf</tissue>
    </source>
</reference>
<dbReference type="AlphaFoldDB" id="A0ABD0Z7R1"/>
<dbReference type="Proteomes" id="UP001558713">
    <property type="component" value="Unassembled WGS sequence"/>
</dbReference>